<organism evidence="1 2">
    <name type="scientific">Sutcliffiella horikoshii</name>
    <dbReference type="NCBI Taxonomy" id="79883"/>
    <lineage>
        <taxon>Bacteria</taxon>
        <taxon>Bacillati</taxon>
        <taxon>Bacillota</taxon>
        <taxon>Bacilli</taxon>
        <taxon>Bacillales</taxon>
        <taxon>Bacillaceae</taxon>
        <taxon>Sutcliffiella</taxon>
    </lineage>
</organism>
<proteinExistence type="predicted"/>
<dbReference type="RefSeq" id="WP_088016993.1">
    <property type="nucleotide sequence ID" value="NZ_CP020880.1"/>
</dbReference>
<reference evidence="1 2" key="1">
    <citation type="submission" date="2017-04" db="EMBL/GenBank/DDBJ databases">
        <title>Complete Genome Sequence of the Bacillus horikoshii 20a strain from Cuatro Cienegas, Coahuila, Mexico.</title>
        <authorList>
            <person name="Zarza E."/>
            <person name="Alcaraz L.D."/>
            <person name="Aguilar-Salinas B."/>
            <person name="Islas A."/>
            <person name="Olmedo-Alvarez G."/>
        </authorList>
    </citation>
    <scope>NUCLEOTIDE SEQUENCE [LARGE SCALE GENOMIC DNA]</scope>
    <source>
        <strain evidence="1 2">20a</strain>
    </source>
</reference>
<protein>
    <submittedName>
        <fullName evidence="1">Atp synthase f1 subunit delta</fullName>
    </submittedName>
</protein>
<dbReference type="Pfam" id="PF14101">
    <property type="entry name" value="DUF4275"/>
    <property type="match status" value="1"/>
</dbReference>
<keyword evidence="2" id="KW-1185">Reference proteome</keyword>
<evidence type="ECO:0000313" key="1">
    <source>
        <dbReference type="EMBL" id="ART75058.1"/>
    </source>
</evidence>
<dbReference type="GeneID" id="96737384"/>
<dbReference type="Proteomes" id="UP000195573">
    <property type="component" value="Chromosome"/>
</dbReference>
<name>A0ABM6KFA1_9BACI</name>
<accession>A0ABM6KFA1</accession>
<dbReference type="EMBL" id="CP020880">
    <property type="protein sequence ID" value="ART75058.1"/>
    <property type="molecule type" value="Genomic_DNA"/>
</dbReference>
<gene>
    <name evidence="1" type="ORF">B4U37_02910</name>
</gene>
<evidence type="ECO:0000313" key="2">
    <source>
        <dbReference type="Proteomes" id="UP000195573"/>
    </source>
</evidence>
<sequence>MKVRKEIRKELEVLETLNWGGYFRKSWEYNFAGHLSKEEKNAIYLDSFLWHLCSWEAVKCSTKGEAVRFFHAQEKDKCLIFYQHLDTVYKVENAKSLIVRDLLYNPSHLLYGDIYVMDWEKKWTFMMTHERECGPYFICT</sequence>
<dbReference type="InterPro" id="IPR025454">
    <property type="entry name" value="DUF4275"/>
</dbReference>